<evidence type="ECO:0000256" key="5">
    <source>
        <dbReference type="ARBA" id="ARBA00023136"/>
    </source>
</evidence>
<comment type="subcellular location">
    <subcellularLocation>
        <location evidence="1">Membrane</location>
    </subcellularLocation>
</comment>
<keyword evidence="12" id="KW-1185">Reference proteome</keyword>
<dbReference type="Pfam" id="PF00676">
    <property type="entry name" value="E1_dh"/>
    <property type="match status" value="1"/>
</dbReference>
<dbReference type="Proteomes" id="UP000199069">
    <property type="component" value="Unassembled WGS sequence"/>
</dbReference>
<evidence type="ECO:0000256" key="8">
    <source>
        <dbReference type="SAM" id="Phobius"/>
    </source>
</evidence>
<keyword evidence="5 8" id="KW-0472">Membrane</keyword>
<feature type="transmembrane region" description="Helical" evidence="8">
    <location>
        <begin position="422"/>
        <end position="445"/>
    </location>
</feature>
<evidence type="ECO:0000256" key="7">
    <source>
        <dbReference type="SAM" id="MobiDB-lite"/>
    </source>
</evidence>
<comment type="function">
    <text evidence="6">The branched-chain alpha-keto dehydrogenase complex catalyzes the overall conversion of alpha-keto acids to acyl-CoA and CO(2). It contains multiple copies of three enzymatic components: branched-chain alpha-keto acid decarboxylase (E1), lipoamide acyltransferase (E2) and lipoamide dehydrogenase (E3).</text>
</comment>
<comment type="similarity">
    <text evidence="6">Belongs to the BCKDHA family.</text>
</comment>
<dbReference type="InterPro" id="IPR029061">
    <property type="entry name" value="THDP-binding"/>
</dbReference>
<evidence type="ECO:0000256" key="4">
    <source>
        <dbReference type="ARBA" id="ARBA00023002"/>
    </source>
</evidence>
<feature type="transmembrane region" description="Helical" evidence="8">
    <location>
        <begin position="200"/>
        <end position="218"/>
    </location>
</feature>
<dbReference type="PANTHER" id="PTHR43380:SF1">
    <property type="entry name" value="2-OXOISOVALERATE DEHYDROGENASE SUBUNIT ALPHA, MITOCHONDRIAL"/>
    <property type="match status" value="1"/>
</dbReference>
<dbReference type="Pfam" id="PF01490">
    <property type="entry name" value="Aa_trans"/>
    <property type="match status" value="1"/>
</dbReference>
<feature type="transmembrane region" description="Helical" evidence="8">
    <location>
        <begin position="89"/>
        <end position="110"/>
    </location>
</feature>
<comment type="catalytic activity">
    <reaction evidence="6">
        <text>N(6)-[(R)-lipoyl]-L-lysyl-[protein] + 3-methyl-2-oxobutanoate + H(+) = N(6)-[(R)-S(8)-2-methylpropanoyldihydrolipoyl]-L-lysyl-[protein] + CO2</text>
        <dbReference type="Rhea" id="RHEA:13457"/>
        <dbReference type="Rhea" id="RHEA-COMP:10474"/>
        <dbReference type="Rhea" id="RHEA-COMP:10497"/>
        <dbReference type="ChEBI" id="CHEBI:11851"/>
        <dbReference type="ChEBI" id="CHEBI:15378"/>
        <dbReference type="ChEBI" id="CHEBI:16526"/>
        <dbReference type="ChEBI" id="CHEBI:83099"/>
        <dbReference type="ChEBI" id="CHEBI:83142"/>
        <dbReference type="EC" id="1.2.4.4"/>
    </reaction>
</comment>
<gene>
    <name evidence="11" type="primary">FGENESH: predicted gene_2.577</name>
    <name evidence="11" type="ORF">BN2166_0014080</name>
</gene>
<feature type="transmembrane region" description="Helical" evidence="8">
    <location>
        <begin position="282"/>
        <end position="300"/>
    </location>
</feature>
<dbReference type="STRING" id="5286.A0A0K3CA73"/>
<feature type="transmembrane region" description="Helical" evidence="8">
    <location>
        <begin position="116"/>
        <end position="141"/>
    </location>
</feature>
<proteinExistence type="inferred from homology"/>
<dbReference type="InterPro" id="IPR001017">
    <property type="entry name" value="DH_E1"/>
</dbReference>
<keyword evidence="6" id="KW-0786">Thiamine pyrophosphate</keyword>
<feature type="compositionally biased region" description="Basic and acidic residues" evidence="7">
    <location>
        <begin position="11"/>
        <end position="23"/>
    </location>
</feature>
<reference evidence="11 12" key="1">
    <citation type="submission" date="2015-07" db="EMBL/GenBank/DDBJ databases">
        <authorList>
            <person name="Cajimat M.N.B."/>
            <person name="Milazzo M.L."/>
            <person name="Fulhorst C.F."/>
        </authorList>
    </citation>
    <scope>NUCLEOTIDE SEQUENCE [LARGE SCALE GENOMIC DNA]</scope>
    <source>
        <strain evidence="11">Single colony</strain>
    </source>
</reference>
<feature type="domain" description="Dehydrogenase E1 component" evidence="9">
    <location>
        <begin position="581"/>
        <end position="747"/>
    </location>
</feature>
<dbReference type="AlphaFoldDB" id="A0A0K3CA73"/>
<feature type="transmembrane region" description="Helical" evidence="8">
    <location>
        <begin position="395"/>
        <end position="416"/>
    </location>
</feature>
<evidence type="ECO:0000259" key="9">
    <source>
        <dbReference type="Pfam" id="PF00676"/>
    </source>
</evidence>
<evidence type="ECO:0000256" key="2">
    <source>
        <dbReference type="ARBA" id="ARBA00022692"/>
    </source>
</evidence>
<feature type="compositionally biased region" description="Basic residues" evidence="7">
    <location>
        <begin position="36"/>
        <end position="48"/>
    </location>
</feature>
<feature type="region of interest" description="Disordered" evidence="7">
    <location>
        <begin position="36"/>
        <end position="58"/>
    </location>
</feature>
<dbReference type="EC" id="1.2.4.4" evidence="6"/>
<evidence type="ECO:0000256" key="6">
    <source>
        <dbReference type="RuleBase" id="RU365014"/>
    </source>
</evidence>
<dbReference type="GO" id="GO:0009083">
    <property type="term" value="P:branched-chain amino acid catabolic process"/>
    <property type="evidence" value="ECO:0007669"/>
    <property type="project" value="TreeGrafter"/>
</dbReference>
<name>A0A0K3CA73_RHOTO</name>
<accession>A0A0K3CA73</accession>
<dbReference type="Gene3D" id="1.20.1740.10">
    <property type="entry name" value="Amino acid/polyamine transporter I"/>
    <property type="match status" value="1"/>
</dbReference>
<dbReference type="EMBL" id="CWKI01000002">
    <property type="protein sequence ID" value="CTR05547.1"/>
    <property type="molecule type" value="Genomic_DNA"/>
</dbReference>
<feature type="transmembrane region" description="Helical" evidence="8">
    <location>
        <begin position="355"/>
        <end position="374"/>
    </location>
</feature>
<feature type="transmembrane region" description="Helical" evidence="8">
    <location>
        <begin position="312"/>
        <end position="335"/>
    </location>
</feature>
<comment type="cofactor">
    <cofactor evidence="6">
        <name>thiamine diphosphate</name>
        <dbReference type="ChEBI" id="CHEBI:58937"/>
    </cofactor>
</comment>
<protein>
    <recommendedName>
        <fullName evidence="6">2-oxoisovalerate dehydrogenase subunit alpha</fullName>
        <ecNumber evidence="6">1.2.4.4</ecNumber>
    </recommendedName>
    <alternativeName>
        <fullName evidence="6">Branched-chain alpha-keto acid dehydrogenase E1 component alpha chain</fullName>
    </alternativeName>
</protein>
<feature type="domain" description="Amino acid transporter transmembrane" evidence="10">
    <location>
        <begin position="88"/>
        <end position="487"/>
    </location>
</feature>
<dbReference type="PANTHER" id="PTHR43380">
    <property type="entry name" value="2-OXOISOVALERATE DEHYDROGENASE SUBUNIT ALPHA, MITOCHONDRIAL"/>
    <property type="match status" value="1"/>
</dbReference>
<evidence type="ECO:0000256" key="3">
    <source>
        <dbReference type="ARBA" id="ARBA00022989"/>
    </source>
</evidence>
<feature type="transmembrane region" description="Helical" evidence="8">
    <location>
        <begin position="230"/>
        <end position="251"/>
    </location>
</feature>
<evidence type="ECO:0000313" key="12">
    <source>
        <dbReference type="Proteomes" id="UP000199069"/>
    </source>
</evidence>
<keyword evidence="2 8" id="KW-0812">Transmembrane</keyword>
<feature type="region of interest" description="Disordered" evidence="7">
    <location>
        <begin position="1"/>
        <end position="23"/>
    </location>
</feature>
<evidence type="ECO:0000256" key="1">
    <source>
        <dbReference type="ARBA" id="ARBA00004370"/>
    </source>
</evidence>
<organism evidence="11 12">
    <name type="scientific">Rhodotorula toruloides</name>
    <name type="common">Yeast</name>
    <name type="synonym">Rhodosporidium toruloides</name>
    <dbReference type="NCBI Taxonomy" id="5286"/>
    <lineage>
        <taxon>Eukaryota</taxon>
        <taxon>Fungi</taxon>
        <taxon>Dikarya</taxon>
        <taxon>Basidiomycota</taxon>
        <taxon>Pucciniomycotina</taxon>
        <taxon>Microbotryomycetes</taxon>
        <taxon>Sporidiobolales</taxon>
        <taxon>Sporidiobolaceae</taxon>
        <taxon>Rhodotorula</taxon>
    </lineage>
</organism>
<dbReference type="GO" id="GO:0016020">
    <property type="term" value="C:membrane"/>
    <property type="evidence" value="ECO:0007669"/>
    <property type="project" value="UniProtKB-SubCell"/>
</dbReference>
<keyword evidence="4 6" id="KW-0560">Oxidoreductase</keyword>
<dbReference type="Gene3D" id="3.40.50.970">
    <property type="match status" value="1"/>
</dbReference>
<evidence type="ECO:0000259" key="10">
    <source>
        <dbReference type="Pfam" id="PF01490"/>
    </source>
</evidence>
<feature type="transmembrane region" description="Helical" evidence="8">
    <location>
        <begin position="168"/>
        <end position="194"/>
    </location>
</feature>
<dbReference type="SUPFAM" id="SSF52518">
    <property type="entry name" value="Thiamin diphosphate-binding fold (THDP-binding)"/>
    <property type="match status" value="1"/>
</dbReference>
<dbReference type="InterPro" id="IPR013057">
    <property type="entry name" value="AA_transpt_TM"/>
</dbReference>
<feature type="transmembrane region" description="Helical" evidence="8">
    <location>
        <begin position="466"/>
        <end position="487"/>
    </location>
</feature>
<dbReference type="InterPro" id="IPR050771">
    <property type="entry name" value="Alpha-ketoacid_DH_E1_comp"/>
</dbReference>
<sequence length="754" mass="82797">MASATPSGLRARQDGRYHPRDGCRRPGEGAAFVRYHHPGDHHHPHTHNHASLAPARSRSLRHEKHDKVEVDEIIQSEQVSIAGINERKLTWVQAAALLLTEYVVLAILAFPYSFQLLGYAGATITSVLIAASTWYTSLILWRFCMRHPEVRDIADAAQVVCGGRRIGWWLAFIGLALNNWCIMGLHTVAGATAIQTIRGGKEVTLVWAIGLTLIMWFFSNLRDFSSMSKVGMLASSTMFVCVLIVLCGHGVQPHPTGWTPGLVITHSVWAPKGTTFVQGMNALLNIVYTYIGHALIPSFVGDMERPQDFPKALAISMVAEVLLFTVTGAVVYHYTGFELTTAPAYGSLIAKYGKVAAGFTLPTICIVGILYSLVTSRAIYFQIFKEGSPHRSSHTLIGWLSWIGIVFGGWVISFIIGEAVPFFSDLLSLISSLFDSWFGYILWAIAYFQMTKGRRTAGAIATAETVLNVLILITGFFFFTAGTYASVQSIIDSYNKGAVKTPSFTLARSGTRTLATTAIRFHTPLTETCSSSHFFDAVHKGTIPSFRLLGPDGVLVKDAEEEWVQRAKGEDGEKLKRMLEVMTMLPILDQILYSSQRQGRISFYMTGYGEEGTVVGSAAAWENDDEVFAQYREVGVLIWRDYPLSSLMAQVFSTASDIATKGRQMPVHYGSRDHHFHTISSPLGTQLPQAAGAAYALKRTPGRENSESSEMFAMDEADEDVAAVASVLGGPLVYVVRNNGYGLTTRRLCDAEAN</sequence>
<dbReference type="GO" id="GO:0003863">
    <property type="term" value="F:branched-chain 2-oxo acid dehydrogenase activity"/>
    <property type="evidence" value="ECO:0007669"/>
    <property type="project" value="UniProtKB-EC"/>
</dbReference>
<evidence type="ECO:0000313" key="11">
    <source>
        <dbReference type="EMBL" id="CTR05547.1"/>
    </source>
</evidence>
<keyword evidence="3 8" id="KW-1133">Transmembrane helix</keyword>